<gene>
    <name evidence="3" type="ORF">DF017_36070</name>
    <name evidence="1" type="ORF">F7R25_36885</name>
    <name evidence="2" type="ORF">WT44_31150</name>
</gene>
<name>A0A104K6U6_9BURK</name>
<evidence type="ECO:0000313" key="6">
    <source>
        <dbReference type="Proteomes" id="UP000473470"/>
    </source>
</evidence>
<accession>A0A104K6U6</accession>
<proteinExistence type="predicted"/>
<protein>
    <recommendedName>
        <fullName evidence="7">ATP--cob(I)alamin adenosyltransferase</fullName>
    </recommendedName>
</protein>
<dbReference type="Proteomes" id="UP000281098">
    <property type="component" value="Unassembled WGS sequence"/>
</dbReference>
<evidence type="ECO:0000313" key="3">
    <source>
        <dbReference type="EMBL" id="RQY78429.1"/>
    </source>
</evidence>
<dbReference type="EMBL" id="VZOK01000149">
    <property type="protein sequence ID" value="KAB0630997.1"/>
    <property type="molecule type" value="Genomic_DNA"/>
</dbReference>
<sequence length="142" mass="15362">MTLDPQAFIVHDISRFPFCVFRAQAATPGYAPQWEKEIDALMRDGAPFVVVYVSLDADETHEDRKHRAVWLKQNKAALGAVCKALISVEPDPERRAWVAAQGETAVKAFGIPHEAVASLDEAVALAARLTGTGDAAPQARPA</sequence>
<evidence type="ECO:0008006" key="7">
    <source>
        <dbReference type="Google" id="ProtNLM"/>
    </source>
</evidence>
<dbReference type="Proteomes" id="UP000068603">
    <property type="component" value="Unassembled WGS sequence"/>
</dbReference>
<reference evidence="3 5" key="2">
    <citation type="submission" date="2018-08" db="EMBL/GenBank/DDBJ databases">
        <title>Comparative analysis of Burkholderia isolates from Puerto Rico.</title>
        <authorList>
            <person name="Hall C."/>
            <person name="Sahl J."/>
            <person name="Wagner D."/>
        </authorList>
    </citation>
    <scope>NUCLEOTIDE SEQUENCE [LARGE SCALE GENOMIC DNA]</scope>
    <source>
        <strain evidence="3 5">Bp8966</strain>
    </source>
</reference>
<evidence type="ECO:0000313" key="4">
    <source>
        <dbReference type="Proteomes" id="UP000068603"/>
    </source>
</evidence>
<evidence type="ECO:0000313" key="5">
    <source>
        <dbReference type="Proteomes" id="UP000281098"/>
    </source>
</evidence>
<reference evidence="1 6" key="3">
    <citation type="submission" date="2019-09" db="EMBL/GenBank/DDBJ databases">
        <title>Draft genome sequences of 48 bacterial type strains from the CCUG.</title>
        <authorList>
            <person name="Tunovic T."/>
            <person name="Pineiro-Iglesias B."/>
            <person name="Unosson C."/>
            <person name="Inganas E."/>
            <person name="Ohlen M."/>
            <person name="Cardew S."/>
            <person name="Jensie-Markopoulos S."/>
            <person name="Salva-Serra F."/>
            <person name="Jaen-Luchoro D."/>
            <person name="Karlsson R."/>
            <person name="Svensson-Stadler L."/>
            <person name="Chun J."/>
            <person name="Moore E."/>
        </authorList>
    </citation>
    <scope>NUCLEOTIDE SEQUENCE [LARGE SCALE GENOMIC DNA]</scope>
    <source>
        <strain evidence="1 6">CCUG 65686</strain>
    </source>
</reference>
<dbReference type="RefSeq" id="WP_059565080.1">
    <property type="nucleotide sequence ID" value="NZ_CABVPM010000201.1"/>
</dbReference>
<dbReference type="Proteomes" id="UP000473470">
    <property type="component" value="Unassembled WGS sequence"/>
</dbReference>
<dbReference type="STRING" id="1503054.WT74_32470"/>
<organism evidence="2">
    <name type="scientific">Burkholderia stagnalis</name>
    <dbReference type="NCBI Taxonomy" id="1503054"/>
    <lineage>
        <taxon>Bacteria</taxon>
        <taxon>Pseudomonadati</taxon>
        <taxon>Pseudomonadota</taxon>
        <taxon>Betaproteobacteria</taxon>
        <taxon>Burkholderiales</taxon>
        <taxon>Burkholderiaceae</taxon>
        <taxon>Burkholderia</taxon>
        <taxon>Burkholderia cepacia complex</taxon>
    </lineage>
</organism>
<dbReference type="AlphaFoldDB" id="A0A104K6U6"/>
<reference evidence="2 4" key="1">
    <citation type="submission" date="2015-11" db="EMBL/GenBank/DDBJ databases">
        <title>Expanding the genomic diversity of Burkholderia species for the development of highly accurate diagnostics.</title>
        <authorList>
            <person name="Sahl J."/>
            <person name="Keim P."/>
            <person name="Wagner D."/>
        </authorList>
    </citation>
    <scope>NUCLEOTIDE SEQUENCE [LARGE SCALE GENOMIC DNA]</scope>
    <source>
        <strain evidence="2 4">MSMB1960WGS</strain>
    </source>
</reference>
<dbReference type="KEGG" id="bstg:WT74_32470"/>
<dbReference type="EMBL" id="LPHB01000093">
    <property type="protein sequence ID" value="KWA52284.1"/>
    <property type="molecule type" value="Genomic_DNA"/>
</dbReference>
<dbReference type="EMBL" id="QTPM01000102">
    <property type="protein sequence ID" value="RQY78429.1"/>
    <property type="molecule type" value="Genomic_DNA"/>
</dbReference>
<comment type="caution">
    <text evidence="2">The sequence shown here is derived from an EMBL/GenBank/DDBJ whole genome shotgun (WGS) entry which is preliminary data.</text>
</comment>
<evidence type="ECO:0000313" key="1">
    <source>
        <dbReference type="EMBL" id="KAB0630997.1"/>
    </source>
</evidence>
<dbReference type="GeneID" id="93057446"/>
<evidence type="ECO:0000313" key="2">
    <source>
        <dbReference type="EMBL" id="KWA52284.1"/>
    </source>
</evidence>
<keyword evidence="5" id="KW-1185">Reference proteome</keyword>